<evidence type="ECO:0000256" key="3">
    <source>
        <dbReference type="ARBA" id="ARBA00022553"/>
    </source>
</evidence>
<dbReference type="CDD" id="cd05930">
    <property type="entry name" value="A_NRPS"/>
    <property type="match status" value="1"/>
</dbReference>
<dbReference type="Gene3D" id="1.10.1200.10">
    <property type="entry name" value="ACP-like"/>
    <property type="match status" value="4"/>
</dbReference>
<dbReference type="Pfam" id="PF00550">
    <property type="entry name" value="PP-binding"/>
    <property type="match status" value="4"/>
</dbReference>
<dbReference type="PANTHER" id="PTHR45527">
    <property type="entry name" value="NONRIBOSOMAL PEPTIDE SYNTHETASE"/>
    <property type="match status" value="1"/>
</dbReference>
<sequence length="4761" mass="535222">MSFNLSSIQQDILFDQLKNKCSSRYNIGGYIEIDDQAQLSLSKIQSAHELLISTFDVFGIRIIESDDGFEQYITDERSTELPLVDVSQQSNPDNAFDVFIKSVFSSPMELIGKELYKFYLVKLAPGQFRYVALAHHVIMDGFGFANLVKSLSLFYRGEQLQQPAMPWQEVVEREKRYMMSAKAEKDKNFWNEYDFPHKQPLFTPYSQYKESQKNDASVRVKLPLSENYVAQIERVSERLNVAINSVYCALVTGFIHKTFGKNNVTIAMPVHNRKGAIERNMLGAFLSYSPMNVDIKLGDNLESITQRIIKVQKKLLRHQQYPISQVITNRKELGLTEPSFDFQFNYLKLDRALVFENDNSDIVFVTNNDEKLPLSVTVWEHAQTGVVELLIDLQTEYFSPKDIEVIPDRLLDYVAHILEDETQELKELSVINHCERQRLIQGQLNNSNESLEILIKHGLELHSDKLALVDENETLSFAQLVAHRNAIANKLKDLGYSKGDTLGLCFERSNLSIVTMLACLHSGISFVPISHDFPLSRIKHISDTAELKGILTQSQLLSRVADLSLPVCALDTHWQVMVSAEQGTCSSVSIDDEMLAYTMFTSGSTGQPKGVSISRGALANFLIGATEQLSSCFSQHTRTLAITTYIFDISLLEILGTLIKGGTLYLASNTDTVNPDRLCEMIESHNINLLQATPTTWKMLFESGWSGSSNLNALVGGEPVTASLAQQLLNACHQVWNCYGPTEATIWSMIKQISKTSTAAMSRIGGTLPGYQHFVLMDNGDIAPHGVVGELCISGASLSVGYLGDTTKTELQFLCSEFLSNRYGIERFYKTGDYVRQVDADDFEYIGRIDEQVKVNGFRIELAEIEEVLRKNKSIREAVVVVNKQSNPSGILVGYVEITSDFCGDIEELITYSKQALSQQLPYYMIPAEIFHIDAIPKTANGKTDRKQLANKQLESSIESCVKTQEQEHMAHLWAQVLNVSVEHIGAHSNFFSLGGSSVIAVKLISLLRKSGFKEAAVQDVFASKNLAQMVSKLHESRESTAHTHNGIALEERIPLTSSQQRLWMVEQLQGDSPEYNMFVALNTEGKVNVDKVERAFKDVINHYPILTANFEQVEGVPVQYLPAHWNWQLDKQDLSKLNESKKHSAVQAVIYKAQRETFDLTKDVKLKASYIDLGSDEGVLLINIHHIVADGWSVGFLLEAFKRFYLGLINAEGGCETSNNDAQNHYLEYAVWENATQSSHTFNAESAYWREKLEGIPDTHNLPLCKHRPQTKSNTGLAQYHSLPAQLNRKLLDYAQQNETTPFVIVHSALSLVLSRHSASNDVVIGTPFTNRRNALAEDAVGVFVNPVVLRANTRNRTIEAYLADMKQLHVEAQINQSMPFDKLVDELKVERNAQYSPIFQIVLNADDGVAAIEQSLKALPFSAKCQQLEKTNSRFDLEINLQVSSEESRLQYIYDDSIFTGEFIETLHQHLTNTLESFTGLSLHDEINQVRTLSESQLQEQLVDFNDTEVTLPGPRLLHQLFFDALRDYADSPAIITSTQTLTYKTLFERAYALALSLKKLGVGPEVLVAILLPKTPEQIIATLAVNMAKGAYLPLSLDWPESRNAAVLRQANCTLLIDEKGVHQVAVDGDKLHKSMCSTEHVQHSSDELADLIAKSDLFMAQSDSDLAYVIFTSGSTGNPKGVAIEHRMAANTILDINSRYGVTELDRVFAISALSFDLSVYDIFGLLAKGGAIVLPDPDKLELPQHWLEMVEQHAVSVWNTVPTSAAFLCEQAELKQHVVPCVRVMMMSGDWIATDLPARLFKTFPRANVYSLGGATEGSIWSIDHPIVGDTSALKSVPYGKPLANQKFYILDENLAFIPKGVTGELFIAGEGVARCYYNDEQRTRERYLPHPILAERLYRTGDLGRYLPDGTIEFCGRKDHQVKIRGFRIELGEIEFQLLQSPQVKSATVIAKDDNYGRKRLVAYICPANEAYYDAPKQELKNLAQNTQSNINIDAVISEVKQSLIETLPSYMIPAAIVDIKELPLTANGKVDKSSLPEPNWAAIASANFAKPETELERKFVDMWTDLLGLDKAQLSVNANFFELGGDSILSIQLVSRAAHEGLYFSVRDLFEGKTIRGLVERVTFEKKTQTNQTSVNGTQTLLPVQVEFFDDLTDLHHFNQSVMLSVPEALAADTLSDMIAEIVKRHDALRLVFAMNEQGTWQGHYRALDSLGSFVEEVHWPTYQKAQSNLSVEQFATSVHKQLDIVSGPLMKVVLLRDLVQAEADTCGDTNGEDRVLFVIHHLLVDGVSWRVILNDLNRLYQQHCQQQSYQLEDKTSSFQEWGEYVQQLAKQDIILKQHSYWQHVVSQPVSTWSDIERNNLDVSCKHDQMPQFREVKFDLPVSETQSLLSVSNQAYKTKTNELLMSALLMTNEAAPLQGKIRIDVEGHGRDNLESQYDLSETVGWFTNIYPCLLDSPSNSVNDIICAVKEQFRSVPTAGAGFAILNRCGGEAQPLFANYRSELLFNYLGQLDAKHQANNYFELAKESSGQNFSEQRAQTHPLILDCYVEDGRLSFSLQYDAYQYSEHFIQQWPASYLQALSHIVAHCNLVNEGSIARRPTPSDFSLASVDQARLDSWLDTLNANELAKIDLYPATGMQQGMLFHSMEEKSAYVSQIELSLVGINESLFKSAWQEVLERHDIFKTSFVGFEQGNIHQLVRPSSVLNWRSVNLSDLTAVEQKQAIITHLQEDKRQGFSVKDFPLMRFTHFTLSGSNECDSEQGESVLLWTFHHAILDGWCTSIVFSEVTEIYRSLLTNSTARLEQSERYRNYVDWLLTQPMDEAKEYWKQTLAKVEQKTSLPVSEFRAGDVEAVTIYDSLKFSHADTMALVQLARRHQTTVNVILQAAWSLLLSRYTGEKNVTFGVTTSGRPPSLVGADKIIGLFINTLPMVVEVDEETALENWLHSIHTDLVEADSYSYLPLSQIQKQHPLGQSLFDSLIVFENYPIDQAITQNAQHAQFEVQSVNNFEGNNYGLSLIAYLGEELQISFEVKQHLLNADKLSQVVKHLQAIMQSMVTCVSTVTDINMLSDIEKKELSNGLVPNRKSYPVKHHIHQAFSDKAQLFSDKTALVFGDEQLSYAELDNYSSKLAVQIIQSGIGQNNLIAVCMNRSFELIVAILAILKSGNGYVPIDPNNPVDRITYILGDTGTSLVLTHEQDHFDFTNQYQNLPVSLQSLQADCSASQVPSVDEAASSKVAYVIYTSGSTGKPKGVVQTHENVMRLFYATRDEFAISSDDTWAMFHSPAFDFSVWEMWGALLHGGKLLLPTNACTRDPYKFGEFAQKHGLTILNQTPSAFYGFTLAAIESKAVFEQLRLIIFGGEALDHDMVERWWQYYSVEQIQLVNMYGITETTVHVTANFLHPDSLDNKSIGKPLHDQLIVVLDQNMRLVPKGVVGEMYVTGAGLAKEYLGDLEKTNQKFVSNPIPEIPYTRLYRTGDLARFNQHNSLEYMGRIDDQVKIRGFRIELGEIEAKLTALDEVSICKVVVHQEPLGTKALIAYIVPHDEHKSESSALLTYLKKALSLVLPAHMVPAYWVKIEALPMTANGKLDVAKLEKPDVKLQGSRVAPTNTLETKLADIWMTTLGLDEIGITDNYFELGGDSIKSIPLVNRIKREIGECQISELFAHPTISELAAYLTRHNRAHSQQQVDACKLAAFELLTDEERQIIEASDAVDAYPLSSLQQGMIFHHLMDEHGTTYHDLFSATIAEPFELEHFVAALQNVVIRQEVLRSTISLSAQRPLQMVYENVELPIVLEDLRNFDTTTRRQKIAERKSAILAHGFDYEQPLWRIHIQQLTDGDFVYHFSFHHMLLDGWSVANFNTELFSIYRALCDGQSTVGDPESIRISDYIRLEQEALHSREHQVYWQSKAEQFHTPWWLTRPSGDVQQVSIDLSKNQQVAIKGLAAQVGVQEKTVYTAMHAILLWMIDSNHSVLTSVVTNGRPALAGADTKLGMFLNSVPLSIEVRGKTYVELIKQIESSSVELLPHRYYPISEIQKLAQCDLSASIFNYTNFYVYNALNEKVSVTDFELQERTNFLFETSVMHSAQGEVSIRLKVDKVAFDASVLSRLAKYMDAILDKLLSVPDTQVVLNDLMTPQEMQRQMTTLNEYKTHPHNVESLIEGFAHFVAQSPNKEAIQEGSKAFTYQEIDKMSNRLAAEIAQEHDLYGRYVGLYMGRSCEFVVSVLAVIKSGGAYVPLDPSYPDNRLEYIVQDTAMDLVLTQRADTEIAQRKDIFGHCQIKHVHLDKNLDDVHFKASFNRVSNLIYTSGSTGRPKGVKITQKAIANMALQEEITHIGEQKTILMVNSITFDASTFEIWTTFLTGATLSIYSEDKLDLVKLYHCIKDTGVTAACFTPVLLYAVVDEQPECLTQLQSLLVGGEPLAVEYVKKAKQINRDLRLVNVYGPTETTTFVTLYPILDASELNTSIASIGKPMYGCEVYLLDKDNQLVPEGMVGEICIGGNGLSEGYLGLEEQTANTFTQVTLCSKQIPIYKTGDFARYMDDGNIEILGREDHQVKIRGFRIEVKEIEYWLMQHPDIINSVVQVRKGAVGQKLLIAFYTTENKEPISAEQLRSYMSDKVPDYMFPSYFIQLGQFPSTPNGKVDYQALSAIEYQSEKEGVAPRNDTERQLVQVWSECLGLSSENIAIFDNFFELGGDSLLLLRVAKRIEETFKVNLSVQLLFSAQTIAEIAALIETNNMLIIQGTELGEEEEEFVL</sequence>
<dbReference type="CDD" id="cd19543">
    <property type="entry name" value="DCL_NRPS"/>
    <property type="match status" value="1"/>
</dbReference>
<dbReference type="InterPro" id="IPR020806">
    <property type="entry name" value="PKS_PP-bd"/>
</dbReference>
<dbReference type="InterPro" id="IPR042099">
    <property type="entry name" value="ANL_N_sf"/>
</dbReference>
<dbReference type="InterPro" id="IPR006162">
    <property type="entry name" value="Ppantetheine_attach_site"/>
</dbReference>
<dbReference type="FunFam" id="3.40.50.980:FF:000001">
    <property type="entry name" value="Non-ribosomal peptide synthetase"/>
    <property type="match status" value="1"/>
</dbReference>
<evidence type="ECO:0000256" key="1">
    <source>
        <dbReference type="ARBA" id="ARBA00001957"/>
    </source>
</evidence>
<dbReference type="GO" id="GO:0005737">
    <property type="term" value="C:cytoplasm"/>
    <property type="evidence" value="ECO:0007669"/>
    <property type="project" value="TreeGrafter"/>
</dbReference>
<evidence type="ECO:0000313" key="6">
    <source>
        <dbReference type="EMBL" id="OHU90157.1"/>
    </source>
</evidence>
<dbReference type="Pfam" id="PF13193">
    <property type="entry name" value="AMP-binding_C"/>
    <property type="match status" value="4"/>
</dbReference>
<dbReference type="GO" id="GO:0031177">
    <property type="term" value="F:phosphopantetheine binding"/>
    <property type="evidence" value="ECO:0007669"/>
    <property type="project" value="InterPro"/>
</dbReference>
<dbReference type="InterPro" id="IPR000873">
    <property type="entry name" value="AMP-dep_synth/lig_dom"/>
</dbReference>
<keyword evidence="7" id="KW-1185">Reference proteome</keyword>
<feature type="domain" description="Carrier" evidence="5">
    <location>
        <begin position="2057"/>
        <end position="2133"/>
    </location>
</feature>
<dbReference type="NCBIfam" id="TIGR01733">
    <property type="entry name" value="AA-adenyl-dom"/>
    <property type="match status" value="4"/>
</dbReference>
<dbReference type="GO" id="GO:0044550">
    <property type="term" value="P:secondary metabolite biosynthetic process"/>
    <property type="evidence" value="ECO:0007669"/>
    <property type="project" value="TreeGrafter"/>
</dbReference>
<dbReference type="InterPro" id="IPR045851">
    <property type="entry name" value="AMP-bd_C_sf"/>
</dbReference>
<keyword evidence="4" id="KW-0677">Repeat</keyword>
<dbReference type="PROSITE" id="PS00012">
    <property type="entry name" value="PHOSPHOPANTETHEINE"/>
    <property type="match status" value="3"/>
</dbReference>
<dbReference type="FunFam" id="1.10.1200.10:FF:000005">
    <property type="entry name" value="Nonribosomal peptide synthetase 1"/>
    <property type="match status" value="2"/>
</dbReference>
<dbReference type="InterPro" id="IPR025110">
    <property type="entry name" value="AMP-bd_C"/>
</dbReference>
<dbReference type="InterPro" id="IPR020845">
    <property type="entry name" value="AMP-binding_CS"/>
</dbReference>
<dbReference type="Pfam" id="PF00668">
    <property type="entry name" value="Condensation"/>
    <property type="match status" value="5"/>
</dbReference>
<dbReference type="STRING" id="1859457.BET10_15425"/>
<dbReference type="OrthoDB" id="9757559at2"/>
<dbReference type="Gene3D" id="3.30.559.30">
    <property type="entry name" value="Nonribosomal peptide synthetase, condensation domain"/>
    <property type="match status" value="5"/>
</dbReference>
<dbReference type="EMBL" id="MKJU01000027">
    <property type="protein sequence ID" value="OHU90157.1"/>
    <property type="molecule type" value="Genomic_DNA"/>
</dbReference>
<evidence type="ECO:0000313" key="7">
    <source>
        <dbReference type="Proteomes" id="UP000179786"/>
    </source>
</evidence>
<dbReference type="SMART" id="SM00823">
    <property type="entry name" value="PKS_PP"/>
    <property type="match status" value="4"/>
</dbReference>
<dbReference type="FunFam" id="3.30.300.30:FF:000015">
    <property type="entry name" value="Nonribosomal peptide synthase SidD"/>
    <property type="match status" value="3"/>
</dbReference>
<dbReference type="NCBIfam" id="NF003417">
    <property type="entry name" value="PRK04813.1"/>
    <property type="match status" value="4"/>
</dbReference>
<keyword evidence="2" id="KW-0596">Phosphopantetheine</keyword>
<dbReference type="FunFam" id="3.40.50.12780:FF:000012">
    <property type="entry name" value="Non-ribosomal peptide synthetase"/>
    <property type="match status" value="1"/>
</dbReference>
<dbReference type="Gene3D" id="2.30.38.10">
    <property type="entry name" value="Luciferase, Domain 3"/>
    <property type="match status" value="2"/>
</dbReference>
<dbReference type="NCBIfam" id="TIGR01720">
    <property type="entry name" value="NRPS-para261"/>
    <property type="match status" value="1"/>
</dbReference>
<dbReference type="RefSeq" id="WP_070986122.1">
    <property type="nucleotide sequence ID" value="NZ_MKJU01000027.1"/>
</dbReference>
<dbReference type="SUPFAM" id="SSF56801">
    <property type="entry name" value="Acetyl-CoA synthetase-like"/>
    <property type="match status" value="4"/>
</dbReference>
<dbReference type="InterPro" id="IPR010071">
    <property type="entry name" value="AA_adenyl_dom"/>
</dbReference>
<dbReference type="InterPro" id="IPR010060">
    <property type="entry name" value="NRPS_synth"/>
</dbReference>
<comment type="cofactor">
    <cofactor evidence="1">
        <name>pantetheine 4'-phosphate</name>
        <dbReference type="ChEBI" id="CHEBI:47942"/>
    </cofactor>
</comment>
<dbReference type="CDD" id="cd12114">
    <property type="entry name" value="A_NRPS_TlmIV_like"/>
    <property type="match status" value="1"/>
</dbReference>
<feature type="domain" description="Carrier" evidence="5">
    <location>
        <begin position="4666"/>
        <end position="4743"/>
    </location>
</feature>
<dbReference type="Gene3D" id="3.40.50.980">
    <property type="match status" value="4"/>
</dbReference>
<dbReference type="InterPro" id="IPR009081">
    <property type="entry name" value="PP-bd_ACP"/>
</dbReference>
<protein>
    <recommendedName>
        <fullName evidence="5">Carrier domain-containing protein</fullName>
    </recommendedName>
</protein>
<proteinExistence type="predicted"/>
<comment type="caution">
    <text evidence="6">The sequence shown here is derived from an EMBL/GenBank/DDBJ whole genome shotgun (WGS) entry which is preliminary data.</text>
</comment>
<feature type="domain" description="Carrier" evidence="5">
    <location>
        <begin position="3612"/>
        <end position="3686"/>
    </location>
</feature>
<dbReference type="GO" id="GO:0043041">
    <property type="term" value="P:amino acid activation for nonribosomal peptide biosynthetic process"/>
    <property type="evidence" value="ECO:0007669"/>
    <property type="project" value="TreeGrafter"/>
</dbReference>
<dbReference type="PANTHER" id="PTHR45527:SF1">
    <property type="entry name" value="FATTY ACID SYNTHASE"/>
    <property type="match status" value="1"/>
</dbReference>
<dbReference type="InterPro" id="IPR001242">
    <property type="entry name" value="Condensation_dom"/>
</dbReference>
<dbReference type="PROSITE" id="PS50075">
    <property type="entry name" value="CARRIER"/>
    <property type="match status" value="4"/>
</dbReference>
<keyword evidence="3" id="KW-0597">Phosphoprotein</keyword>
<gene>
    <name evidence="6" type="ORF">BET10_15425</name>
</gene>
<dbReference type="CDD" id="cd19531">
    <property type="entry name" value="LCL_NRPS-like"/>
    <property type="match status" value="1"/>
</dbReference>
<dbReference type="GO" id="GO:0003824">
    <property type="term" value="F:catalytic activity"/>
    <property type="evidence" value="ECO:0007669"/>
    <property type="project" value="InterPro"/>
</dbReference>
<evidence type="ECO:0000259" key="5">
    <source>
        <dbReference type="PROSITE" id="PS50075"/>
    </source>
</evidence>
<dbReference type="InterPro" id="IPR023213">
    <property type="entry name" value="CAT-like_dom_sf"/>
</dbReference>
<dbReference type="Gene3D" id="3.30.559.10">
    <property type="entry name" value="Chloramphenicol acetyltransferase-like domain"/>
    <property type="match status" value="5"/>
</dbReference>
<accession>A0A1S1MXN7</accession>
<dbReference type="SUPFAM" id="SSF52777">
    <property type="entry name" value="CoA-dependent acyltransferases"/>
    <property type="match status" value="10"/>
</dbReference>
<dbReference type="InterPro" id="IPR036736">
    <property type="entry name" value="ACP-like_sf"/>
</dbReference>
<dbReference type="Proteomes" id="UP000179786">
    <property type="component" value="Unassembled WGS sequence"/>
</dbReference>
<name>A0A1S1MXN7_9GAMM</name>
<dbReference type="Pfam" id="PF00501">
    <property type="entry name" value="AMP-binding"/>
    <property type="match status" value="4"/>
</dbReference>
<reference evidence="6 7" key="1">
    <citation type="submission" date="2016-09" db="EMBL/GenBank/DDBJ databases">
        <title>Pseudoalteromonas amylolytica sp. nov., isolated from the surface seawater.</title>
        <authorList>
            <person name="Wu Y.-H."/>
            <person name="Cheng H."/>
            <person name="Jin X.-B."/>
            <person name="Wang C.-S."/>
            <person name="Xu X.-W."/>
        </authorList>
    </citation>
    <scope>NUCLEOTIDE SEQUENCE [LARGE SCALE GENOMIC DNA]</scope>
    <source>
        <strain evidence="6 7">JW1</strain>
    </source>
</reference>
<dbReference type="PROSITE" id="PS00455">
    <property type="entry name" value="AMP_BINDING"/>
    <property type="match status" value="3"/>
</dbReference>
<feature type="domain" description="Carrier" evidence="5">
    <location>
        <begin position="961"/>
        <end position="1038"/>
    </location>
</feature>
<dbReference type="SUPFAM" id="SSF47336">
    <property type="entry name" value="ACP-like"/>
    <property type="match status" value="4"/>
</dbReference>
<dbReference type="Gene3D" id="3.30.300.30">
    <property type="match status" value="4"/>
</dbReference>
<evidence type="ECO:0000256" key="2">
    <source>
        <dbReference type="ARBA" id="ARBA00022450"/>
    </source>
</evidence>
<organism evidence="6 7">
    <name type="scientific">Pseudoalteromonas amylolytica</name>
    <dbReference type="NCBI Taxonomy" id="1859457"/>
    <lineage>
        <taxon>Bacteria</taxon>
        <taxon>Pseudomonadati</taxon>
        <taxon>Pseudomonadota</taxon>
        <taxon>Gammaproteobacteria</taxon>
        <taxon>Alteromonadales</taxon>
        <taxon>Pseudoalteromonadaceae</taxon>
        <taxon>Pseudoalteromonas</taxon>
    </lineage>
</organism>
<dbReference type="Gene3D" id="3.40.50.12780">
    <property type="entry name" value="N-terminal domain of ligase-like"/>
    <property type="match status" value="2"/>
</dbReference>
<evidence type="ECO:0000256" key="4">
    <source>
        <dbReference type="ARBA" id="ARBA00022737"/>
    </source>
</evidence>